<protein>
    <submittedName>
        <fullName evidence="1">H/ACA ribonucleoprotein complex subunit</fullName>
    </submittedName>
</protein>
<keyword evidence="1" id="KW-0687">Ribonucleoprotein</keyword>
<keyword evidence="2" id="KW-1185">Reference proteome</keyword>
<dbReference type="Proteomes" id="UP001558632">
    <property type="component" value="Unassembled WGS sequence"/>
</dbReference>
<accession>A0ABR3KG00</accession>
<dbReference type="GO" id="GO:1990904">
    <property type="term" value="C:ribonucleoprotein complex"/>
    <property type="evidence" value="ECO:0007669"/>
    <property type="project" value="UniProtKB-KW"/>
</dbReference>
<evidence type="ECO:0000313" key="1">
    <source>
        <dbReference type="EMBL" id="KAL1237381.1"/>
    </source>
</evidence>
<comment type="caution">
    <text evidence="1">The sequence shown here is derived from an EMBL/GenBank/DDBJ whole genome shotgun (WGS) entry which is preliminary data.</text>
</comment>
<evidence type="ECO:0000313" key="2">
    <source>
        <dbReference type="Proteomes" id="UP001558632"/>
    </source>
</evidence>
<name>A0ABR3KG00_TRISP</name>
<gene>
    <name evidence="1" type="ORF">TSPI_01169</name>
</gene>
<sequence length="116" mass="13201">MIVGDWVDCNIDHGSCMRKGTEFMGTSFFPCVDERTNTICIFCKLLLFCGGNFQTQQQQQHSVCGENFSNDDVSVEIFNQQPQKQKSINQSKYPTDVLLWSLKQLLPPLNFKKGAD</sequence>
<organism evidence="1 2">
    <name type="scientific">Trichinella spiralis</name>
    <name type="common">Trichina worm</name>
    <dbReference type="NCBI Taxonomy" id="6334"/>
    <lineage>
        <taxon>Eukaryota</taxon>
        <taxon>Metazoa</taxon>
        <taxon>Ecdysozoa</taxon>
        <taxon>Nematoda</taxon>
        <taxon>Enoplea</taxon>
        <taxon>Dorylaimia</taxon>
        <taxon>Trichinellida</taxon>
        <taxon>Trichinellidae</taxon>
        <taxon>Trichinella</taxon>
    </lineage>
</organism>
<reference evidence="1 2" key="1">
    <citation type="submission" date="2024-07" db="EMBL/GenBank/DDBJ databases">
        <title>Enhanced genomic and transcriptomic resources for Trichinella pseudospiralis and T. spiralis underpin the discovery of pronounced molecular differences between stages and species.</title>
        <authorList>
            <person name="Pasi K.K."/>
            <person name="La Rosa G."/>
            <person name="Gomez-Morales M.A."/>
            <person name="Tosini F."/>
            <person name="Sumanam S."/>
            <person name="Young N.D."/>
            <person name="Chang B.C."/>
            <person name="Robin G.B."/>
        </authorList>
    </citation>
    <scope>NUCLEOTIDE SEQUENCE [LARGE SCALE GENOMIC DNA]</scope>
    <source>
        <strain evidence="1">ISS534</strain>
    </source>
</reference>
<dbReference type="EMBL" id="JBEUSY010000348">
    <property type="protein sequence ID" value="KAL1237381.1"/>
    <property type="molecule type" value="Genomic_DNA"/>
</dbReference>
<proteinExistence type="predicted"/>